<accession>A0ABD0LXF0</accession>
<dbReference type="AlphaFoldDB" id="A0ABD0LXF0"/>
<sequence>AACGKHGILEENDASSCDLLMKPETRLLAVVTKNFSLSLGGLVGGGIAGWRCPTYNLTRLSTEWPGCRLGSLLRSLGEYDITDEAKRKQSSSSVTGRVLTLRHGEGFRATAGY</sequence>
<organism evidence="1 2">
    <name type="scientific">Batillaria attramentaria</name>
    <dbReference type="NCBI Taxonomy" id="370345"/>
    <lineage>
        <taxon>Eukaryota</taxon>
        <taxon>Metazoa</taxon>
        <taxon>Spiralia</taxon>
        <taxon>Lophotrochozoa</taxon>
        <taxon>Mollusca</taxon>
        <taxon>Gastropoda</taxon>
        <taxon>Caenogastropoda</taxon>
        <taxon>Sorbeoconcha</taxon>
        <taxon>Cerithioidea</taxon>
        <taxon>Batillariidae</taxon>
        <taxon>Batillaria</taxon>
    </lineage>
</organism>
<keyword evidence="2" id="KW-1185">Reference proteome</keyword>
<protein>
    <submittedName>
        <fullName evidence="1">Uncharacterized protein</fullName>
    </submittedName>
</protein>
<feature type="non-terminal residue" evidence="1">
    <location>
        <position position="1"/>
    </location>
</feature>
<dbReference type="Proteomes" id="UP001519460">
    <property type="component" value="Unassembled WGS sequence"/>
</dbReference>
<evidence type="ECO:0000313" key="1">
    <source>
        <dbReference type="EMBL" id="KAK7503724.1"/>
    </source>
</evidence>
<gene>
    <name evidence="1" type="ORF">BaRGS_00004847</name>
</gene>
<name>A0ABD0LXF0_9CAEN</name>
<reference evidence="1 2" key="1">
    <citation type="journal article" date="2023" name="Sci. Data">
        <title>Genome assembly of the Korean intertidal mud-creeper Batillaria attramentaria.</title>
        <authorList>
            <person name="Patra A.K."/>
            <person name="Ho P.T."/>
            <person name="Jun S."/>
            <person name="Lee S.J."/>
            <person name="Kim Y."/>
            <person name="Won Y.J."/>
        </authorList>
    </citation>
    <scope>NUCLEOTIDE SEQUENCE [LARGE SCALE GENOMIC DNA]</scope>
    <source>
        <strain evidence="1">Wonlab-2016</strain>
    </source>
</reference>
<proteinExistence type="predicted"/>
<evidence type="ECO:0000313" key="2">
    <source>
        <dbReference type="Proteomes" id="UP001519460"/>
    </source>
</evidence>
<dbReference type="EMBL" id="JACVVK020000018">
    <property type="protein sequence ID" value="KAK7503724.1"/>
    <property type="molecule type" value="Genomic_DNA"/>
</dbReference>
<comment type="caution">
    <text evidence="1">The sequence shown here is derived from an EMBL/GenBank/DDBJ whole genome shotgun (WGS) entry which is preliminary data.</text>
</comment>